<dbReference type="Proteomes" id="UP000800038">
    <property type="component" value="Unassembled WGS sequence"/>
</dbReference>
<evidence type="ECO:0000313" key="4">
    <source>
        <dbReference type="EMBL" id="KAF1945847.1"/>
    </source>
</evidence>
<dbReference type="PANTHER" id="PTHR43329">
    <property type="entry name" value="EPOXIDE HYDROLASE"/>
    <property type="match status" value="1"/>
</dbReference>
<feature type="domain" description="AB hydrolase-1" evidence="3">
    <location>
        <begin position="44"/>
        <end position="153"/>
    </location>
</feature>
<dbReference type="Gene3D" id="3.40.50.1820">
    <property type="entry name" value="alpha/beta hydrolase"/>
    <property type="match status" value="1"/>
</dbReference>
<evidence type="ECO:0000259" key="3">
    <source>
        <dbReference type="Pfam" id="PF00561"/>
    </source>
</evidence>
<comment type="similarity">
    <text evidence="2">Belongs to the AB hydrolase superfamily. Epoxide hydrolase family.</text>
</comment>
<dbReference type="SUPFAM" id="SSF53474">
    <property type="entry name" value="alpha/beta-Hydrolases"/>
    <property type="match status" value="1"/>
</dbReference>
<organism evidence="4 5">
    <name type="scientific">Clathrospora elynae</name>
    <dbReference type="NCBI Taxonomy" id="706981"/>
    <lineage>
        <taxon>Eukaryota</taxon>
        <taxon>Fungi</taxon>
        <taxon>Dikarya</taxon>
        <taxon>Ascomycota</taxon>
        <taxon>Pezizomycotina</taxon>
        <taxon>Dothideomycetes</taxon>
        <taxon>Pleosporomycetidae</taxon>
        <taxon>Pleosporales</taxon>
        <taxon>Diademaceae</taxon>
        <taxon>Clathrospora</taxon>
    </lineage>
</organism>
<sequence>MAFTSALKIQDDKFSSLGLSKTIVNKEQVCCYSRSLSTASDKNPVLVLIHGYPSSSYMWRHVIPLLPSDAPIFVPDLPGYGASAPIENNDKLSVGNAVLAALKTEVKRTSSGDSSGNIPVLIIGHDRGARVSHHITASGHPGISILGVCLIDIVPTSTQFQHFASPATAAKEVTGYFHWPFLANTDLAIRMISAFGPANWCHEMILRWAGSNPTGLQSLKSDDALRVYCDFFAQPHVLKASCEDYKEGATTDVERDESNQKEGRKIGVPLLLLYSEGYIGSRYAFPDVWKEWVGDGVQIKSHALGDGIGHFGAEEAPEECAKVLLDWIKGVVG</sequence>
<keyword evidence="5" id="KW-1185">Reference proteome</keyword>
<keyword evidence="1 4" id="KW-0378">Hydrolase</keyword>
<proteinExistence type="inferred from homology"/>
<evidence type="ECO:0000313" key="5">
    <source>
        <dbReference type="Proteomes" id="UP000800038"/>
    </source>
</evidence>
<dbReference type="PRINTS" id="PR00412">
    <property type="entry name" value="EPOXHYDRLASE"/>
</dbReference>
<protein>
    <submittedName>
        <fullName evidence="4">Alpha/beta-hydrolase</fullName>
    </submittedName>
</protein>
<name>A0A6A5TAC3_9PLEO</name>
<dbReference type="InterPro" id="IPR000073">
    <property type="entry name" value="AB_hydrolase_1"/>
</dbReference>
<accession>A0A6A5TAC3</accession>
<dbReference type="InterPro" id="IPR029058">
    <property type="entry name" value="AB_hydrolase_fold"/>
</dbReference>
<dbReference type="Pfam" id="PF00561">
    <property type="entry name" value="Abhydrolase_1"/>
    <property type="match status" value="1"/>
</dbReference>
<dbReference type="AlphaFoldDB" id="A0A6A5TAC3"/>
<dbReference type="EMBL" id="ML976007">
    <property type="protein sequence ID" value="KAF1945847.1"/>
    <property type="molecule type" value="Genomic_DNA"/>
</dbReference>
<evidence type="ECO:0000256" key="2">
    <source>
        <dbReference type="ARBA" id="ARBA00038334"/>
    </source>
</evidence>
<dbReference type="InterPro" id="IPR000639">
    <property type="entry name" value="Epox_hydrolase-like"/>
</dbReference>
<gene>
    <name evidence="4" type="ORF">EJ02DRAFT_441643</name>
</gene>
<dbReference type="GO" id="GO:0016787">
    <property type="term" value="F:hydrolase activity"/>
    <property type="evidence" value="ECO:0007669"/>
    <property type="project" value="UniProtKB-KW"/>
</dbReference>
<dbReference type="OrthoDB" id="408373at2759"/>
<reference evidence="4" key="1">
    <citation type="journal article" date="2020" name="Stud. Mycol.">
        <title>101 Dothideomycetes genomes: a test case for predicting lifestyles and emergence of pathogens.</title>
        <authorList>
            <person name="Haridas S."/>
            <person name="Albert R."/>
            <person name="Binder M."/>
            <person name="Bloem J."/>
            <person name="Labutti K."/>
            <person name="Salamov A."/>
            <person name="Andreopoulos B."/>
            <person name="Baker S."/>
            <person name="Barry K."/>
            <person name="Bills G."/>
            <person name="Bluhm B."/>
            <person name="Cannon C."/>
            <person name="Castanera R."/>
            <person name="Culley D."/>
            <person name="Daum C."/>
            <person name="Ezra D."/>
            <person name="Gonzalez J."/>
            <person name="Henrissat B."/>
            <person name="Kuo A."/>
            <person name="Liang C."/>
            <person name="Lipzen A."/>
            <person name="Lutzoni F."/>
            <person name="Magnuson J."/>
            <person name="Mondo S."/>
            <person name="Nolan M."/>
            <person name="Ohm R."/>
            <person name="Pangilinan J."/>
            <person name="Park H.-J."/>
            <person name="Ramirez L."/>
            <person name="Alfaro M."/>
            <person name="Sun H."/>
            <person name="Tritt A."/>
            <person name="Yoshinaga Y."/>
            <person name="Zwiers L.-H."/>
            <person name="Turgeon B."/>
            <person name="Goodwin S."/>
            <person name="Spatafora J."/>
            <person name="Crous P."/>
            <person name="Grigoriev I."/>
        </authorList>
    </citation>
    <scope>NUCLEOTIDE SEQUENCE</scope>
    <source>
        <strain evidence="4">CBS 161.51</strain>
    </source>
</reference>
<evidence type="ECO:0000256" key="1">
    <source>
        <dbReference type="ARBA" id="ARBA00022801"/>
    </source>
</evidence>